<dbReference type="EMBL" id="CP019454">
    <property type="protein sequence ID" value="AUW95158.1"/>
    <property type="molecule type" value="Genomic_DNA"/>
</dbReference>
<evidence type="ECO:0000256" key="1">
    <source>
        <dbReference type="SAM" id="Phobius"/>
    </source>
</evidence>
<protein>
    <submittedName>
        <fullName evidence="2">Uncharacterized protein</fullName>
    </submittedName>
</protein>
<feature type="transmembrane region" description="Helical" evidence="1">
    <location>
        <begin position="12"/>
        <end position="37"/>
    </location>
</feature>
<accession>A0ABM6RUL2</accession>
<reference evidence="2 3" key="1">
    <citation type="journal article" date="2019" name="Sci. Rep.">
        <title>Sulfobacillus thermotolerans: new insights into resistance and metabolic capacities of acidophilic chemolithotrophs.</title>
        <authorList>
            <person name="Panyushkina A.E."/>
            <person name="Babenko V.V."/>
            <person name="Nikitina A.S."/>
            <person name="Selezneva O.V."/>
            <person name="Tsaplina I.A."/>
            <person name="Letarova M.A."/>
            <person name="Kostryukova E.S."/>
            <person name="Letarov A.V."/>
        </authorList>
    </citation>
    <scope>NUCLEOTIDE SEQUENCE [LARGE SCALE GENOMIC DNA]</scope>
    <source>
        <strain evidence="2 3">Kr1</strain>
    </source>
</reference>
<gene>
    <name evidence="2" type="ORF">BXT84_15330</name>
</gene>
<keyword evidence="1" id="KW-0812">Transmembrane</keyword>
<evidence type="ECO:0000313" key="2">
    <source>
        <dbReference type="EMBL" id="AUW95158.1"/>
    </source>
</evidence>
<keyword evidence="1" id="KW-0472">Membrane</keyword>
<sequence>MDVLWTRPFMATAYLALVMRALSLTGTLLTPLLLLCLDIGFDNGFDIFHVKRYGFSIDRLVKK</sequence>
<name>A0ABM6RUL2_9FIRM</name>
<evidence type="ECO:0000313" key="3">
    <source>
        <dbReference type="Proteomes" id="UP000325292"/>
    </source>
</evidence>
<proteinExistence type="predicted"/>
<keyword evidence="3" id="KW-1185">Reference proteome</keyword>
<organism evidence="2 3">
    <name type="scientific">Sulfobacillus thermotolerans</name>
    <dbReference type="NCBI Taxonomy" id="338644"/>
    <lineage>
        <taxon>Bacteria</taxon>
        <taxon>Bacillati</taxon>
        <taxon>Bacillota</taxon>
        <taxon>Clostridia</taxon>
        <taxon>Eubacteriales</taxon>
        <taxon>Clostridiales Family XVII. Incertae Sedis</taxon>
        <taxon>Sulfobacillus</taxon>
    </lineage>
</organism>
<dbReference type="Proteomes" id="UP000325292">
    <property type="component" value="Chromosome"/>
</dbReference>
<keyword evidence="1" id="KW-1133">Transmembrane helix</keyword>